<dbReference type="OrthoDB" id="3764174at2759"/>
<keyword evidence="2" id="KW-1185">Reference proteome</keyword>
<dbReference type="EMBL" id="MU004194">
    <property type="protein sequence ID" value="KAF2492274.1"/>
    <property type="molecule type" value="Genomic_DNA"/>
</dbReference>
<sequence length="247" mass="28735">MDRPLIILPDYLQEEVSHLPNMNELFEMEESVRPCTWGSLYHILRCGHKVRTTTSERCAENCRIFWNETDFAYPRCIEKELRSIIAAGGAMDIPDEDIIEDIKFAIEAEIVASRKRVATTVMYRDPIEDFYRDNFPELVEADTLMETTQMEDVQRKFLRTSARAQPWNPEIWQRYHRNHVADAPNPTRRYTLAPVPADNLMDSLTKDFQSFDTVVQDDEHNAQVDEIGDLFGRLEAKDSEPDVNMST</sequence>
<gene>
    <name evidence="1" type="ORF">BU16DRAFT_593720</name>
</gene>
<organism evidence="1 2">
    <name type="scientific">Lophium mytilinum</name>
    <dbReference type="NCBI Taxonomy" id="390894"/>
    <lineage>
        <taxon>Eukaryota</taxon>
        <taxon>Fungi</taxon>
        <taxon>Dikarya</taxon>
        <taxon>Ascomycota</taxon>
        <taxon>Pezizomycotina</taxon>
        <taxon>Dothideomycetes</taxon>
        <taxon>Pleosporomycetidae</taxon>
        <taxon>Mytilinidiales</taxon>
        <taxon>Mytilinidiaceae</taxon>
        <taxon>Lophium</taxon>
    </lineage>
</organism>
<evidence type="ECO:0000313" key="1">
    <source>
        <dbReference type="EMBL" id="KAF2492274.1"/>
    </source>
</evidence>
<proteinExistence type="predicted"/>
<name>A0A6A6QJQ0_9PEZI</name>
<reference evidence="1" key="1">
    <citation type="journal article" date="2020" name="Stud. Mycol.">
        <title>101 Dothideomycetes genomes: a test case for predicting lifestyles and emergence of pathogens.</title>
        <authorList>
            <person name="Haridas S."/>
            <person name="Albert R."/>
            <person name="Binder M."/>
            <person name="Bloem J."/>
            <person name="Labutti K."/>
            <person name="Salamov A."/>
            <person name="Andreopoulos B."/>
            <person name="Baker S."/>
            <person name="Barry K."/>
            <person name="Bills G."/>
            <person name="Bluhm B."/>
            <person name="Cannon C."/>
            <person name="Castanera R."/>
            <person name="Culley D."/>
            <person name="Daum C."/>
            <person name="Ezra D."/>
            <person name="Gonzalez J."/>
            <person name="Henrissat B."/>
            <person name="Kuo A."/>
            <person name="Liang C."/>
            <person name="Lipzen A."/>
            <person name="Lutzoni F."/>
            <person name="Magnuson J."/>
            <person name="Mondo S."/>
            <person name="Nolan M."/>
            <person name="Ohm R."/>
            <person name="Pangilinan J."/>
            <person name="Park H.-J."/>
            <person name="Ramirez L."/>
            <person name="Alfaro M."/>
            <person name="Sun H."/>
            <person name="Tritt A."/>
            <person name="Yoshinaga Y."/>
            <person name="Zwiers L.-H."/>
            <person name="Turgeon B."/>
            <person name="Goodwin S."/>
            <person name="Spatafora J."/>
            <person name="Crous P."/>
            <person name="Grigoriev I."/>
        </authorList>
    </citation>
    <scope>NUCLEOTIDE SEQUENCE</scope>
    <source>
        <strain evidence="1">CBS 269.34</strain>
    </source>
</reference>
<dbReference type="Proteomes" id="UP000799750">
    <property type="component" value="Unassembled WGS sequence"/>
</dbReference>
<evidence type="ECO:0000313" key="2">
    <source>
        <dbReference type="Proteomes" id="UP000799750"/>
    </source>
</evidence>
<accession>A0A6A6QJQ0</accession>
<protein>
    <submittedName>
        <fullName evidence="1">Uncharacterized protein</fullName>
    </submittedName>
</protein>
<dbReference type="AlphaFoldDB" id="A0A6A6QJQ0"/>